<reference evidence="7 8" key="1">
    <citation type="submission" date="2019-01" db="EMBL/GenBank/DDBJ databases">
        <title>Weissella sp. nov., a novel lactic acid bacterium isolated from animal feces.</title>
        <authorList>
            <person name="Wang L.-T."/>
        </authorList>
    </citation>
    <scope>NUCLEOTIDE SEQUENCE [LARGE SCALE GENOMIC DNA]</scope>
    <source>
        <strain evidence="7 8">8H-2</strain>
    </source>
</reference>
<evidence type="ECO:0000256" key="6">
    <source>
        <dbReference type="SAM" id="Phobius"/>
    </source>
</evidence>
<evidence type="ECO:0000256" key="1">
    <source>
        <dbReference type="ARBA" id="ARBA00004651"/>
    </source>
</evidence>
<gene>
    <name evidence="7" type="ORF">ESZ50_01770</name>
</gene>
<feature type="transmembrane region" description="Helical" evidence="6">
    <location>
        <begin position="406"/>
        <end position="424"/>
    </location>
</feature>
<protein>
    <recommendedName>
        <fullName evidence="9">Polysaccharide biosynthesis protein</fullName>
    </recommendedName>
</protein>
<feature type="transmembrane region" description="Helical" evidence="6">
    <location>
        <begin position="474"/>
        <end position="494"/>
    </location>
</feature>
<dbReference type="GO" id="GO:0005886">
    <property type="term" value="C:plasma membrane"/>
    <property type="evidence" value="ECO:0007669"/>
    <property type="project" value="UniProtKB-SubCell"/>
</dbReference>
<feature type="transmembrane region" description="Helical" evidence="6">
    <location>
        <begin position="12"/>
        <end position="34"/>
    </location>
</feature>
<evidence type="ECO:0008006" key="9">
    <source>
        <dbReference type="Google" id="ProtNLM"/>
    </source>
</evidence>
<feature type="transmembrane region" description="Helical" evidence="6">
    <location>
        <begin position="353"/>
        <end position="375"/>
    </location>
</feature>
<sequence length="510" mass="56981">MNKLLTGNKVFINLVTTVLVFLIGFLINFLLAPFVVKYLGVEANGFLQLANTFVSYLGIISIAVNSMSSRFITFSLEKKNYVEAGEYYSSTFLGNLIIIAVITVPIVLGILNIDRFISVPASSVEAVEWLFLLMYVSYLISIITPNWNIAFFATNKIYLQTVGNMLSAISRALVIILMFAMMKPSVWYVGVAAVVASFVAQAWQYACKTREPNINQLLVKWSYVKWERLKILLTSGIWNSINQLGVMLISGLDLLLADIYISGEIMGMVAIAQTIPNFLISFQSSVTYTFAPQMTILYSNGKIAELVHELKQAGRILIVIIGIPFAAIILFGAEFYRLWLPSQDSGVLQEITILYTVGYSLLAGIMPLWNIFAIVNKTKPNAYSVLISGGLSLLVTVLALRYTNMGIVAIAMIGSIFNILRNVIFTLPFSAKYLSVKWYTFFPLIGYTAFSFFLEFLIGKGLLLLIDVNSWMKLGAIIIVFSLLSFVMIALTILNHQEREIIINFINPRR</sequence>
<comment type="subcellular location">
    <subcellularLocation>
        <location evidence="1">Cell membrane</location>
        <topology evidence="1">Multi-pass membrane protein</topology>
    </subcellularLocation>
</comment>
<feature type="transmembrane region" description="Helical" evidence="6">
    <location>
        <begin position="316"/>
        <end position="333"/>
    </location>
</feature>
<accession>A0A6C2C9H3</accession>
<evidence type="ECO:0000256" key="4">
    <source>
        <dbReference type="ARBA" id="ARBA00022989"/>
    </source>
</evidence>
<dbReference type="PANTHER" id="PTHR30250:SF26">
    <property type="entry name" value="PSMA PROTEIN"/>
    <property type="match status" value="1"/>
</dbReference>
<keyword evidence="5 6" id="KW-0472">Membrane</keyword>
<dbReference type="PANTHER" id="PTHR30250">
    <property type="entry name" value="PST FAMILY PREDICTED COLANIC ACID TRANSPORTER"/>
    <property type="match status" value="1"/>
</dbReference>
<keyword evidence="3 6" id="KW-0812">Transmembrane</keyword>
<name>A0A6C2C9H3_9LACO</name>
<dbReference type="OrthoDB" id="3224024at2"/>
<evidence type="ECO:0000256" key="5">
    <source>
        <dbReference type="ARBA" id="ARBA00023136"/>
    </source>
</evidence>
<dbReference type="InterPro" id="IPR050833">
    <property type="entry name" value="Poly_Biosynth_Transport"/>
</dbReference>
<dbReference type="EMBL" id="SDGZ01000006">
    <property type="protein sequence ID" value="TYC50690.1"/>
    <property type="molecule type" value="Genomic_DNA"/>
</dbReference>
<feature type="transmembrane region" description="Helical" evidence="6">
    <location>
        <begin position="436"/>
        <end position="454"/>
    </location>
</feature>
<dbReference type="AlphaFoldDB" id="A0A6C2C9H3"/>
<dbReference type="RefSeq" id="WP_148621890.1">
    <property type="nucleotide sequence ID" value="NZ_SDGZ01000006.1"/>
</dbReference>
<feature type="transmembrane region" description="Helical" evidence="6">
    <location>
        <begin position="87"/>
        <end position="110"/>
    </location>
</feature>
<evidence type="ECO:0000313" key="7">
    <source>
        <dbReference type="EMBL" id="TYC50690.1"/>
    </source>
</evidence>
<evidence type="ECO:0000313" key="8">
    <source>
        <dbReference type="Proteomes" id="UP000371977"/>
    </source>
</evidence>
<organism evidence="7 8">
    <name type="scientific">Weissella muntiaci</name>
    <dbReference type="NCBI Taxonomy" id="2508881"/>
    <lineage>
        <taxon>Bacteria</taxon>
        <taxon>Bacillati</taxon>
        <taxon>Bacillota</taxon>
        <taxon>Bacilli</taxon>
        <taxon>Lactobacillales</taxon>
        <taxon>Lactobacillaceae</taxon>
        <taxon>Weissella</taxon>
    </lineage>
</organism>
<dbReference type="Proteomes" id="UP000371977">
    <property type="component" value="Unassembled WGS sequence"/>
</dbReference>
<feature type="transmembrane region" description="Helical" evidence="6">
    <location>
        <begin position="130"/>
        <end position="150"/>
    </location>
</feature>
<evidence type="ECO:0000256" key="3">
    <source>
        <dbReference type="ARBA" id="ARBA00022692"/>
    </source>
</evidence>
<feature type="transmembrane region" description="Helical" evidence="6">
    <location>
        <begin position="46"/>
        <end position="66"/>
    </location>
</feature>
<proteinExistence type="predicted"/>
<comment type="caution">
    <text evidence="7">The sequence shown here is derived from an EMBL/GenBank/DDBJ whole genome shotgun (WGS) entry which is preliminary data.</text>
</comment>
<feature type="transmembrane region" description="Helical" evidence="6">
    <location>
        <begin position="382"/>
        <end position="400"/>
    </location>
</feature>
<keyword evidence="2" id="KW-1003">Cell membrane</keyword>
<keyword evidence="4 6" id="KW-1133">Transmembrane helix</keyword>
<keyword evidence="8" id="KW-1185">Reference proteome</keyword>
<evidence type="ECO:0000256" key="2">
    <source>
        <dbReference type="ARBA" id="ARBA00022475"/>
    </source>
</evidence>